<keyword evidence="2" id="KW-1185">Reference proteome</keyword>
<accession>A0ACD3RDE3</accession>
<organism evidence="1 2">
    <name type="scientific">Larimichthys crocea</name>
    <name type="common">Large yellow croaker</name>
    <name type="synonym">Pseudosciaena crocea</name>
    <dbReference type="NCBI Taxonomy" id="215358"/>
    <lineage>
        <taxon>Eukaryota</taxon>
        <taxon>Metazoa</taxon>
        <taxon>Chordata</taxon>
        <taxon>Craniata</taxon>
        <taxon>Vertebrata</taxon>
        <taxon>Euteleostomi</taxon>
        <taxon>Actinopterygii</taxon>
        <taxon>Neopterygii</taxon>
        <taxon>Teleostei</taxon>
        <taxon>Neoteleostei</taxon>
        <taxon>Acanthomorphata</taxon>
        <taxon>Eupercaria</taxon>
        <taxon>Sciaenidae</taxon>
        <taxon>Larimichthys</taxon>
    </lineage>
</organism>
<dbReference type="EMBL" id="CM011681">
    <property type="protein sequence ID" value="TMS16684.1"/>
    <property type="molecule type" value="Genomic_DNA"/>
</dbReference>
<name>A0ACD3RDE3_LARCR</name>
<evidence type="ECO:0000313" key="1">
    <source>
        <dbReference type="EMBL" id="TMS16684.1"/>
    </source>
</evidence>
<protein>
    <submittedName>
        <fullName evidence="1">Uncharacterized protein</fullName>
    </submittedName>
</protein>
<dbReference type="Proteomes" id="UP000793456">
    <property type="component" value="Chromosome VIII"/>
</dbReference>
<sequence>MFTSKPPRSSDFVNGLSLFLCPASEASLSGVFFCLTMAFFGLTNMGYQNPIGDKMIVNPRGASHPPAGSGIKTRAELPPSFQQQQGSLRCTDTCNVYHRPLPNSTDIHHGSHERYREMVKRVQTPRSPHQLYKMPLTDSQQYGWITSQSPELWTKVKRFPRKNSEMTKFVNEMSMTDREFSLF</sequence>
<reference evidence="1" key="1">
    <citation type="submission" date="2018-11" db="EMBL/GenBank/DDBJ databases">
        <title>The sequence and de novo assembly of Larimichthys crocea genome using PacBio and Hi-C technologies.</title>
        <authorList>
            <person name="Xu P."/>
            <person name="Chen B."/>
            <person name="Zhou Z."/>
            <person name="Ke Q."/>
            <person name="Wu Y."/>
            <person name="Bai H."/>
            <person name="Pu F."/>
        </authorList>
    </citation>
    <scope>NUCLEOTIDE SEQUENCE</scope>
    <source>
        <tissue evidence="1">Muscle</tissue>
    </source>
</reference>
<evidence type="ECO:0000313" key="2">
    <source>
        <dbReference type="Proteomes" id="UP000793456"/>
    </source>
</evidence>
<proteinExistence type="predicted"/>
<gene>
    <name evidence="1" type="ORF">E3U43_013977</name>
</gene>
<comment type="caution">
    <text evidence="1">The sequence shown here is derived from an EMBL/GenBank/DDBJ whole genome shotgun (WGS) entry which is preliminary data.</text>
</comment>